<dbReference type="Gene3D" id="3.40.50.1820">
    <property type="entry name" value="alpha/beta hydrolase"/>
    <property type="match status" value="1"/>
</dbReference>
<dbReference type="PANTHER" id="PTHR40841:SF2">
    <property type="entry name" value="SIDEROPHORE-DEGRADING ESTERASE (EUROFUNG)"/>
    <property type="match status" value="1"/>
</dbReference>
<evidence type="ECO:0000313" key="3">
    <source>
        <dbReference type="EMBL" id="WGF94097.1"/>
    </source>
</evidence>
<gene>
    <name evidence="3" type="ORF">QCQ61_07855</name>
</gene>
<evidence type="ECO:0000256" key="2">
    <source>
        <dbReference type="ARBA" id="ARBA00022801"/>
    </source>
</evidence>
<dbReference type="Proteomes" id="UP001238523">
    <property type="component" value="Chromosome"/>
</dbReference>
<dbReference type="InterPro" id="IPR052558">
    <property type="entry name" value="Siderophore_Hydrolase_D"/>
</dbReference>
<dbReference type="EMBL" id="CP122379">
    <property type="protein sequence ID" value="WGF94097.1"/>
    <property type="molecule type" value="Genomic_DNA"/>
</dbReference>
<accession>A0ABY8KY98</accession>
<evidence type="ECO:0000256" key="1">
    <source>
        <dbReference type="ARBA" id="ARBA00005622"/>
    </source>
</evidence>
<keyword evidence="4" id="KW-1185">Reference proteome</keyword>
<dbReference type="Pfam" id="PF00756">
    <property type="entry name" value="Esterase"/>
    <property type="match status" value="1"/>
</dbReference>
<dbReference type="RefSeq" id="WP_279450207.1">
    <property type="nucleotide sequence ID" value="NZ_CP122379.1"/>
</dbReference>
<dbReference type="SUPFAM" id="SSF53474">
    <property type="entry name" value="alpha/beta-Hydrolases"/>
    <property type="match status" value="1"/>
</dbReference>
<dbReference type="GO" id="GO:0016787">
    <property type="term" value="F:hydrolase activity"/>
    <property type="evidence" value="ECO:0007669"/>
    <property type="project" value="UniProtKB-KW"/>
</dbReference>
<organism evidence="3 4">
    <name type="scientific">Aequorivita marisscotiae</name>
    <dbReference type="NCBI Taxonomy" id="3040348"/>
    <lineage>
        <taxon>Bacteria</taxon>
        <taxon>Pseudomonadati</taxon>
        <taxon>Bacteroidota</taxon>
        <taxon>Flavobacteriia</taxon>
        <taxon>Flavobacteriales</taxon>
        <taxon>Flavobacteriaceae</taxon>
        <taxon>Aequorivita</taxon>
    </lineage>
</organism>
<sequence length="274" mass="31359">MKIKIISSMAIFMIAIFTVAAQEIVDKKPLSIGETVSFHSKVLNEKRILNIYLPNSYSVDASKKYPVIYLLDGSIDEDFLHIAGLVQFGSFSWINLVPETIVVGIANIDRKKDYTYPSTDKEYVKKYPTTGHSALFIKFIDEEVQPLIEKTYNVSSEKTLIGQSLGGLLATEILFKKPDMFDNYIIVSPSLWYDYESLLKTTPEPYKTNKSIFVAVGEEGDWMKRVATELYEKLMKTKKKNTELHYKFLKEQDHGDALHLAVYSAFEEMFAEKN</sequence>
<comment type="similarity">
    <text evidence="1">Belongs to the esterase D family.</text>
</comment>
<keyword evidence="2 3" id="KW-0378">Hydrolase</keyword>
<dbReference type="InterPro" id="IPR029058">
    <property type="entry name" value="AB_hydrolase_fold"/>
</dbReference>
<proteinExistence type="inferred from homology"/>
<name>A0ABY8KY98_9FLAO</name>
<dbReference type="PANTHER" id="PTHR40841">
    <property type="entry name" value="SIDEROPHORE TRIACETYLFUSARININE C ESTERASE"/>
    <property type="match status" value="1"/>
</dbReference>
<reference evidence="3 4" key="1">
    <citation type="submission" date="2023-04" db="EMBL/GenBank/DDBJ databases">
        <title>Taxonomic identification of the Arctic strain Aequorivita sp. nov. and transcriptomic analysis in response to temperature stress.</title>
        <authorList>
            <person name="Liu W."/>
            <person name="Cong B."/>
            <person name="Lin J."/>
        </authorList>
    </citation>
    <scope>NUCLEOTIDE SEQUENCE [LARGE SCALE GENOMIC DNA]</scope>
    <source>
        <strain evidence="3 4">Ant34-E75</strain>
    </source>
</reference>
<protein>
    <submittedName>
        <fullName evidence="3">Alpha/beta hydrolase-fold protein</fullName>
    </submittedName>
</protein>
<evidence type="ECO:0000313" key="4">
    <source>
        <dbReference type="Proteomes" id="UP001238523"/>
    </source>
</evidence>
<dbReference type="InterPro" id="IPR000801">
    <property type="entry name" value="Esterase-like"/>
</dbReference>